<dbReference type="AlphaFoldDB" id="A0A081XRH7"/>
<feature type="compositionally biased region" description="Low complexity" evidence="1">
    <location>
        <begin position="1"/>
        <end position="14"/>
    </location>
</feature>
<dbReference type="EMBL" id="JFCB01000012">
    <property type="protein sequence ID" value="KES06150.1"/>
    <property type="molecule type" value="Genomic_DNA"/>
</dbReference>
<dbReference type="Pfam" id="PF19952">
    <property type="entry name" value="DUF6414"/>
    <property type="match status" value="1"/>
</dbReference>
<gene>
    <name evidence="2" type="ORF">BU52_15555</name>
</gene>
<reference evidence="2 3" key="1">
    <citation type="submission" date="2014-02" db="EMBL/GenBank/DDBJ databases">
        <title>The genome announcement of Streptomyces toyocaensis NRRL15009.</title>
        <authorList>
            <person name="Hong H.-J."/>
            <person name="Kwun M.J."/>
        </authorList>
    </citation>
    <scope>NUCLEOTIDE SEQUENCE [LARGE SCALE GENOMIC DNA]</scope>
    <source>
        <strain evidence="2 3">NRRL 15009</strain>
    </source>
</reference>
<sequence>MRRSSSAGAISSAALGEPASSDSTSEEERVIRETASQRFIRLITALDAASSRWRYRDVEDLGEEFDTISVADIMQVQCEVEIPPFVRMFSQPDQLDDMVNMIEAFRAMAPMLGQDLEGMPGKKETKAFRDFGKAMKSDVVIVGDQEDGGPQVTGKLHKDYIRDEIEGEVFILGKVAKRLKDGETHSLLAIPGASLMSRQQRRQAARQEQTDETTLVGPALTLDILAIYR</sequence>
<evidence type="ECO:0000256" key="1">
    <source>
        <dbReference type="SAM" id="MobiDB-lite"/>
    </source>
</evidence>
<dbReference type="Proteomes" id="UP000028341">
    <property type="component" value="Unassembled WGS sequence"/>
</dbReference>
<name>A0A081XRH7_STRTO</name>
<proteinExistence type="predicted"/>
<dbReference type="InterPro" id="IPR045633">
    <property type="entry name" value="DUF6414"/>
</dbReference>
<accession>A0A081XRH7</accession>
<organism evidence="2 3">
    <name type="scientific">Streptomyces toyocaensis</name>
    <dbReference type="NCBI Taxonomy" id="55952"/>
    <lineage>
        <taxon>Bacteria</taxon>
        <taxon>Bacillati</taxon>
        <taxon>Actinomycetota</taxon>
        <taxon>Actinomycetes</taxon>
        <taxon>Kitasatosporales</taxon>
        <taxon>Streptomycetaceae</taxon>
        <taxon>Streptomyces</taxon>
    </lineage>
</organism>
<evidence type="ECO:0000313" key="2">
    <source>
        <dbReference type="EMBL" id="KES06150.1"/>
    </source>
</evidence>
<keyword evidence="3" id="KW-1185">Reference proteome</keyword>
<protein>
    <submittedName>
        <fullName evidence="2">Uncharacterized protein</fullName>
    </submittedName>
</protein>
<feature type="region of interest" description="Disordered" evidence="1">
    <location>
        <begin position="1"/>
        <end position="30"/>
    </location>
</feature>
<evidence type="ECO:0000313" key="3">
    <source>
        <dbReference type="Proteomes" id="UP000028341"/>
    </source>
</evidence>
<dbReference type="eggNOG" id="ENOG5033VW7">
    <property type="taxonomic scope" value="Bacteria"/>
</dbReference>
<comment type="caution">
    <text evidence="2">The sequence shown here is derived from an EMBL/GenBank/DDBJ whole genome shotgun (WGS) entry which is preliminary data.</text>
</comment>